<accession>A0ABQ5E9N3</accession>
<evidence type="ECO:0000313" key="1">
    <source>
        <dbReference type="EMBL" id="GJT47614.1"/>
    </source>
</evidence>
<keyword evidence="2" id="KW-1185">Reference proteome</keyword>
<organism evidence="1 2">
    <name type="scientific">Tanacetum coccineum</name>
    <dbReference type="NCBI Taxonomy" id="301880"/>
    <lineage>
        <taxon>Eukaryota</taxon>
        <taxon>Viridiplantae</taxon>
        <taxon>Streptophyta</taxon>
        <taxon>Embryophyta</taxon>
        <taxon>Tracheophyta</taxon>
        <taxon>Spermatophyta</taxon>
        <taxon>Magnoliopsida</taxon>
        <taxon>eudicotyledons</taxon>
        <taxon>Gunneridae</taxon>
        <taxon>Pentapetalae</taxon>
        <taxon>asterids</taxon>
        <taxon>campanulids</taxon>
        <taxon>Asterales</taxon>
        <taxon>Asteraceae</taxon>
        <taxon>Asteroideae</taxon>
        <taxon>Anthemideae</taxon>
        <taxon>Anthemidinae</taxon>
        <taxon>Tanacetum</taxon>
    </lineage>
</organism>
<dbReference type="EMBL" id="BQNB010016083">
    <property type="protein sequence ID" value="GJT47614.1"/>
    <property type="molecule type" value="Genomic_DNA"/>
</dbReference>
<gene>
    <name evidence="1" type="ORF">Tco_0973771</name>
</gene>
<reference evidence="1" key="1">
    <citation type="journal article" date="2022" name="Int. J. Mol. Sci.">
        <title>Draft Genome of Tanacetum Coccineum: Genomic Comparison of Closely Related Tanacetum-Family Plants.</title>
        <authorList>
            <person name="Yamashiro T."/>
            <person name="Shiraishi A."/>
            <person name="Nakayama K."/>
            <person name="Satake H."/>
        </authorList>
    </citation>
    <scope>NUCLEOTIDE SEQUENCE</scope>
</reference>
<dbReference type="Proteomes" id="UP001151760">
    <property type="component" value="Unassembled WGS sequence"/>
</dbReference>
<comment type="caution">
    <text evidence="1">The sequence shown here is derived from an EMBL/GenBank/DDBJ whole genome shotgun (WGS) entry which is preliminary data.</text>
</comment>
<evidence type="ECO:0000313" key="2">
    <source>
        <dbReference type="Proteomes" id="UP001151760"/>
    </source>
</evidence>
<name>A0ABQ5E9N3_9ASTR</name>
<proteinExistence type="predicted"/>
<sequence>MPILHSFEDNELEYKDEGEVEIKMMGTRIDKESLEHKLYKNDITPIIFHNLSPTLNPPIKPKDSGCFRVKVIFDKEKPESS</sequence>
<protein>
    <submittedName>
        <fullName evidence="1">Uncharacterized protein</fullName>
    </submittedName>
</protein>
<reference evidence="1" key="2">
    <citation type="submission" date="2022-01" db="EMBL/GenBank/DDBJ databases">
        <authorList>
            <person name="Yamashiro T."/>
            <person name="Shiraishi A."/>
            <person name="Satake H."/>
            <person name="Nakayama K."/>
        </authorList>
    </citation>
    <scope>NUCLEOTIDE SEQUENCE</scope>
</reference>